<dbReference type="PIRSF" id="PIRSF005557">
    <property type="entry name" value="Sialyl_trans"/>
    <property type="match status" value="1"/>
</dbReference>
<keyword evidence="19" id="KW-1185">Reference proteome</keyword>
<comment type="catalytic activity">
    <reaction evidence="16">
        <text>a 3-O-[N-acetyl-alpha-D-galactosaminyl]-L-threonyl-[protein] + CMP-N-acetyl-beta-neuraminate = a 3-O-[N-acetyl-alpha-neuraminosyl-(2-&gt;6)-N-acetyl-alpha-D-galactosaminyl]-L-threonyl-[protein] + CMP + H(+)</text>
        <dbReference type="Rhea" id="RHEA:81643"/>
        <dbReference type="Rhea" id="RHEA-COMP:11689"/>
        <dbReference type="Rhea" id="RHEA-COMP:19720"/>
        <dbReference type="ChEBI" id="CHEBI:15378"/>
        <dbReference type="ChEBI" id="CHEBI:57812"/>
        <dbReference type="ChEBI" id="CHEBI:60377"/>
        <dbReference type="ChEBI" id="CHEBI:87075"/>
        <dbReference type="ChEBI" id="CHEBI:231970"/>
    </reaction>
    <physiologicalReaction direction="left-to-right" evidence="16">
        <dbReference type="Rhea" id="RHEA:81644"/>
    </physiologicalReaction>
</comment>
<reference evidence="19" key="2">
    <citation type="journal article" date="2007" name="PLoS Biol.">
        <title>Survey sequencing and comparative analysis of the elephant shark (Callorhinchus milii) genome.</title>
        <authorList>
            <person name="Venkatesh B."/>
            <person name="Kirkness E.F."/>
            <person name="Loh Y.H."/>
            <person name="Halpern A.L."/>
            <person name="Lee A.P."/>
            <person name="Johnson J."/>
            <person name="Dandona N."/>
            <person name="Viswanathan L.D."/>
            <person name="Tay A."/>
            <person name="Venter J.C."/>
            <person name="Strausberg R.L."/>
            <person name="Brenner S."/>
        </authorList>
    </citation>
    <scope>NUCLEOTIDE SEQUENCE [LARGE SCALE GENOMIC DNA]</scope>
</reference>
<keyword evidence="4" id="KW-0328">Glycosyltransferase</keyword>
<protein>
    <recommendedName>
        <fullName evidence="14">alpha-N-acetylgalactosaminide alpha-2,6-sialyltransferase</fullName>
        <ecNumber evidence="14">2.4.3.3</ecNumber>
    </recommendedName>
</protein>
<accession>A0A4W3K8L0</accession>
<evidence type="ECO:0000256" key="17">
    <source>
        <dbReference type="PIRSR" id="PIRSR005557-2"/>
    </source>
</evidence>
<evidence type="ECO:0000256" key="12">
    <source>
        <dbReference type="ARBA" id="ARBA00023180"/>
    </source>
</evidence>
<dbReference type="EC" id="2.4.3.3" evidence="14"/>
<keyword evidence="11" id="KW-1015">Disulfide bond</keyword>
<sequence length="315" mass="36689">SALSSRTFCECPNNIRKRVANISEYKKIFLETIPVLQWSKHATETEYKRLRKYNGVHGWNDALSYLNTSANTVMFDDWEMRPNKSSNCIRCAVIGNGGILNNSNMGEEIDKHDYVFRVNGAIVKGFEKDVGRRTSFYTFSTNTLMNSLSAYGGLGYTSLPKSEETRYLFLPDHDRDYYLVKAAITHSLITKGRDASKKPVKYFGINARAEKFKIYHPDFLRYIRNRFLWSGHLKPTNWNIYRSSTGAAMLLAAMHTCDQVSAYGFMTPDYDKYSDHYYDRTYHKVHFFANHNMKLEMKLWKKLHECGLIKLYTRP</sequence>
<reference evidence="19" key="1">
    <citation type="journal article" date="2006" name="Science">
        <title>Ancient noncoding elements conserved in the human genome.</title>
        <authorList>
            <person name="Venkatesh B."/>
            <person name="Kirkness E.F."/>
            <person name="Loh Y.H."/>
            <person name="Halpern A.L."/>
            <person name="Lee A.P."/>
            <person name="Johnson J."/>
            <person name="Dandona N."/>
            <person name="Viswanathan L.D."/>
            <person name="Tay A."/>
            <person name="Venter J.C."/>
            <person name="Strausberg R.L."/>
            <person name="Brenner S."/>
        </authorList>
    </citation>
    <scope>NUCLEOTIDE SEQUENCE [LARGE SCALE GENOMIC DNA]</scope>
</reference>
<comment type="catalytic activity">
    <reaction evidence="15">
        <text>a 3-O-[N-acetyl-alpha-neuraminyl-(2-&gt;3)-beta-D-galactosyl-(1-&gt;3)-N-acetyl-alpha-D-galactosaminyl]-L-threonyl-[protein] + CMP-N-acetyl-beta-neuraminate = a 3-O-{alpha-Neu5Ac-(2-&gt;3)-beta-D-Gal-(1-&gt;3)-[alpha-Neu5Ac-(2-&gt;6)]-alpha-D-GalNAc}-L-threonyl-[protein] + CMP + H(+)</text>
        <dbReference type="Rhea" id="RHEA:81659"/>
        <dbReference type="Rhea" id="RHEA-COMP:14417"/>
        <dbReference type="Rhea" id="RHEA-COMP:16763"/>
        <dbReference type="ChEBI" id="CHEBI:15378"/>
        <dbReference type="ChEBI" id="CHEBI:57812"/>
        <dbReference type="ChEBI" id="CHEBI:60377"/>
        <dbReference type="ChEBI" id="CHEBI:139598"/>
        <dbReference type="ChEBI" id="CHEBI:156398"/>
    </reaction>
    <physiologicalReaction direction="left-to-right" evidence="15">
        <dbReference type="Rhea" id="RHEA:81660"/>
    </physiologicalReaction>
</comment>
<evidence type="ECO:0000256" key="16">
    <source>
        <dbReference type="ARBA" id="ARBA00052285"/>
    </source>
</evidence>
<dbReference type="GO" id="GO:0001665">
    <property type="term" value="F:alpha-N-acetylgalactosaminide alpha-2,6-sialyltransferase activity"/>
    <property type="evidence" value="ECO:0007669"/>
    <property type="project" value="UniProtKB-EC"/>
</dbReference>
<evidence type="ECO:0000256" key="7">
    <source>
        <dbReference type="ARBA" id="ARBA00022968"/>
    </source>
</evidence>
<evidence type="ECO:0000256" key="11">
    <source>
        <dbReference type="ARBA" id="ARBA00023157"/>
    </source>
</evidence>
<dbReference type="Proteomes" id="UP000314986">
    <property type="component" value="Unassembled WGS sequence"/>
</dbReference>
<dbReference type="AlphaFoldDB" id="A0A4W3K8L0"/>
<reference evidence="19" key="3">
    <citation type="journal article" date="2014" name="Nature">
        <title>Elephant shark genome provides unique insights into gnathostome evolution.</title>
        <authorList>
            <consortium name="International Elephant Shark Genome Sequencing Consortium"/>
            <person name="Venkatesh B."/>
            <person name="Lee A.P."/>
            <person name="Ravi V."/>
            <person name="Maurya A.K."/>
            <person name="Lian M.M."/>
            <person name="Swann J.B."/>
            <person name="Ohta Y."/>
            <person name="Flajnik M.F."/>
            <person name="Sutoh Y."/>
            <person name="Kasahara M."/>
            <person name="Hoon S."/>
            <person name="Gangu V."/>
            <person name="Roy S.W."/>
            <person name="Irimia M."/>
            <person name="Korzh V."/>
            <person name="Kondrychyn I."/>
            <person name="Lim Z.W."/>
            <person name="Tay B.H."/>
            <person name="Tohari S."/>
            <person name="Kong K.W."/>
            <person name="Ho S."/>
            <person name="Lorente-Galdos B."/>
            <person name="Quilez J."/>
            <person name="Marques-Bonet T."/>
            <person name="Raney B.J."/>
            <person name="Ingham P.W."/>
            <person name="Tay A."/>
            <person name="Hillier L.W."/>
            <person name="Minx P."/>
            <person name="Boehm T."/>
            <person name="Wilson R.K."/>
            <person name="Brenner S."/>
            <person name="Warren W.C."/>
        </authorList>
    </citation>
    <scope>NUCLEOTIDE SEQUENCE [LARGE SCALE GENOMIC DNA]</scope>
</reference>
<organism evidence="18 19">
    <name type="scientific">Callorhinchus milii</name>
    <name type="common">Ghost shark</name>
    <dbReference type="NCBI Taxonomy" id="7868"/>
    <lineage>
        <taxon>Eukaryota</taxon>
        <taxon>Metazoa</taxon>
        <taxon>Chordata</taxon>
        <taxon>Craniata</taxon>
        <taxon>Vertebrata</taxon>
        <taxon>Chondrichthyes</taxon>
        <taxon>Holocephali</taxon>
        <taxon>Chimaeriformes</taxon>
        <taxon>Callorhinchidae</taxon>
        <taxon>Callorhinchus</taxon>
    </lineage>
</organism>
<name>A0A4W3K8L0_CALMI</name>
<keyword evidence="6" id="KW-0812">Transmembrane</keyword>
<dbReference type="Pfam" id="PF00777">
    <property type="entry name" value="Glyco_transf_29"/>
    <property type="match status" value="1"/>
</dbReference>
<dbReference type="InterPro" id="IPR012163">
    <property type="entry name" value="Sialyl_trans"/>
</dbReference>
<reference evidence="18" key="5">
    <citation type="submission" date="2025-09" db="UniProtKB">
        <authorList>
            <consortium name="Ensembl"/>
        </authorList>
    </citation>
    <scope>IDENTIFICATION</scope>
</reference>
<evidence type="ECO:0000256" key="5">
    <source>
        <dbReference type="ARBA" id="ARBA00022679"/>
    </source>
</evidence>
<dbReference type="Gene3D" id="3.90.1480.20">
    <property type="entry name" value="Glycosyl transferase family 29"/>
    <property type="match status" value="1"/>
</dbReference>
<reference evidence="18" key="4">
    <citation type="submission" date="2025-08" db="UniProtKB">
        <authorList>
            <consortium name="Ensembl"/>
        </authorList>
    </citation>
    <scope>IDENTIFICATION</scope>
</reference>
<evidence type="ECO:0000256" key="10">
    <source>
        <dbReference type="ARBA" id="ARBA00023136"/>
    </source>
</evidence>
<proteinExistence type="inferred from homology"/>
<comment type="subcellular location">
    <subcellularLocation>
        <location evidence="1">Golgi apparatus membrane</location>
        <topology evidence="1">Single-pass type II membrane protein</topology>
    </subcellularLocation>
</comment>
<dbReference type="GO" id="GO:0000139">
    <property type="term" value="C:Golgi membrane"/>
    <property type="evidence" value="ECO:0007669"/>
    <property type="project" value="UniProtKB-SubCell"/>
</dbReference>
<evidence type="ECO:0000256" key="6">
    <source>
        <dbReference type="ARBA" id="ARBA00022692"/>
    </source>
</evidence>
<keyword evidence="12" id="KW-0325">Glycoprotein</keyword>
<comment type="similarity">
    <text evidence="3">Belongs to the glycosyltransferase 29 family.</text>
</comment>
<evidence type="ECO:0000256" key="9">
    <source>
        <dbReference type="ARBA" id="ARBA00023034"/>
    </source>
</evidence>
<evidence type="ECO:0000256" key="3">
    <source>
        <dbReference type="ARBA" id="ARBA00006003"/>
    </source>
</evidence>
<keyword evidence="5" id="KW-0808">Transferase</keyword>
<dbReference type="PANTHER" id="PTHR45941:SF4">
    <property type="entry name" value="ST6 N-ACETYLGALACTOSAMINIDE ALPHA-2,6-SIALYLTRANSFERASE 2"/>
    <property type="match status" value="1"/>
</dbReference>
<evidence type="ECO:0000256" key="4">
    <source>
        <dbReference type="ARBA" id="ARBA00022676"/>
    </source>
</evidence>
<dbReference type="GeneTree" id="ENSGT00940000164863"/>
<evidence type="ECO:0000313" key="19">
    <source>
        <dbReference type="Proteomes" id="UP000314986"/>
    </source>
</evidence>
<evidence type="ECO:0000256" key="2">
    <source>
        <dbReference type="ARBA" id="ARBA00004922"/>
    </source>
</evidence>
<dbReference type="InterPro" id="IPR038578">
    <property type="entry name" value="GT29-like_sf"/>
</dbReference>
<keyword evidence="8" id="KW-1133">Transmembrane helix</keyword>
<comment type="pathway">
    <text evidence="2">Protein modification; protein glycosylation.</text>
</comment>
<evidence type="ECO:0000313" key="18">
    <source>
        <dbReference type="Ensembl" id="ENSCMIP00000048033.1"/>
    </source>
</evidence>
<keyword evidence="10" id="KW-0472">Membrane</keyword>
<evidence type="ECO:0000256" key="1">
    <source>
        <dbReference type="ARBA" id="ARBA00004323"/>
    </source>
</evidence>
<gene>
    <name evidence="18" type="primary">LOC103175572</name>
</gene>
<evidence type="ECO:0000256" key="8">
    <source>
        <dbReference type="ARBA" id="ARBA00022989"/>
    </source>
</evidence>
<comment type="catalytic activity">
    <reaction evidence="13">
        <text>a beta-D-galactosyl-(1-&gt;3)-N-acetyl-alpha-D-galactosaminyl derivative + CMP-N-acetyl-beta-neuraminate = a beta-D-galactosyl-(1-&gt;3)-[N-acetyl-alpha-neuraminyl-(2-&gt;6)]-N-acetyl-alpha-D-galactosaminyl derivative + CMP + H(+)</text>
        <dbReference type="Rhea" id="RHEA:11136"/>
        <dbReference type="ChEBI" id="CHEBI:15378"/>
        <dbReference type="ChEBI" id="CHEBI:57812"/>
        <dbReference type="ChEBI" id="CHEBI:60377"/>
        <dbReference type="ChEBI" id="CHEBI:133470"/>
        <dbReference type="ChEBI" id="CHEBI:140764"/>
        <dbReference type="EC" id="2.4.3.3"/>
    </reaction>
    <physiologicalReaction direction="left-to-right" evidence="13">
        <dbReference type="Rhea" id="RHEA:11137"/>
    </physiologicalReaction>
</comment>
<evidence type="ECO:0000256" key="13">
    <source>
        <dbReference type="ARBA" id="ARBA00036348"/>
    </source>
</evidence>
<dbReference type="FunFam" id="3.90.1480.20:FF:000015">
    <property type="entry name" value="Lactosylceramide alpha-2,3-sialyltransferase"/>
    <property type="match status" value="1"/>
</dbReference>
<dbReference type="InterPro" id="IPR001675">
    <property type="entry name" value="Glyco_trans_29"/>
</dbReference>
<feature type="disulfide bond" evidence="17">
    <location>
        <begin position="91"/>
        <end position="257"/>
    </location>
</feature>
<keyword evidence="7" id="KW-0735">Signal-anchor</keyword>
<dbReference type="PANTHER" id="PTHR45941">
    <property type="entry name" value="ALPHA-N-ACETYLGALACTOSAMINIDE ALPHA-2,6-SIALYLTRANSFERASE 2-LIKE-RELATED"/>
    <property type="match status" value="1"/>
</dbReference>
<dbReference type="Ensembl" id="ENSCMIT00000048707.1">
    <property type="protein sequence ID" value="ENSCMIP00000048033.1"/>
    <property type="gene ID" value="ENSCMIG00000019654.1"/>
</dbReference>
<evidence type="ECO:0000256" key="14">
    <source>
        <dbReference type="ARBA" id="ARBA00039109"/>
    </source>
</evidence>
<evidence type="ECO:0000256" key="15">
    <source>
        <dbReference type="ARBA" id="ARBA00050664"/>
    </source>
</evidence>
<keyword evidence="9" id="KW-0333">Golgi apparatus</keyword>